<comment type="caution">
    <text evidence="3">The sequence shown here is derived from an EMBL/GenBank/DDBJ whole genome shotgun (WGS) entry which is preliminary data.</text>
</comment>
<dbReference type="InterPro" id="IPR037120">
    <property type="entry name" value="Haem_peroxidase_sf_animal"/>
</dbReference>
<accession>A0AAN8X781</accession>
<evidence type="ECO:0000256" key="1">
    <source>
        <dbReference type="ARBA" id="ARBA00022559"/>
    </source>
</evidence>
<dbReference type="InterPro" id="IPR010255">
    <property type="entry name" value="Haem_peroxidase_sf"/>
</dbReference>
<organism evidence="3 4">
    <name type="scientific">Halocaridina rubra</name>
    <name type="common">Hawaiian red shrimp</name>
    <dbReference type="NCBI Taxonomy" id="373956"/>
    <lineage>
        <taxon>Eukaryota</taxon>
        <taxon>Metazoa</taxon>
        <taxon>Ecdysozoa</taxon>
        <taxon>Arthropoda</taxon>
        <taxon>Crustacea</taxon>
        <taxon>Multicrustacea</taxon>
        <taxon>Malacostraca</taxon>
        <taxon>Eumalacostraca</taxon>
        <taxon>Eucarida</taxon>
        <taxon>Decapoda</taxon>
        <taxon>Pleocyemata</taxon>
        <taxon>Caridea</taxon>
        <taxon>Atyoidea</taxon>
        <taxon>Atyidae</taxon>
        <taxon>Halocaridina</taxon>
    </lineage>
</organism>
<dbReference type="EMBL" id="JAXCGZ010008633">
    <property type="protein sequence ID" value="KAK7077516.1"/>
    <property type="molecule type" value="Genomic_DNA"/>
</dbReference>
<keyword evidence="2" id="KW-0408">Iron</keyword>
<dbReference type="PANTHER" id="PTHR11475:SF58">
    <property type="entry name" value="PEROXIDASIN"/>
    <property type="match status" value="1"/>
</dbReference>
<keyword evidence="2" id="KW-0479">Metal-binding</keyword>
<dbReference type="SUPFAM" id="SSF48113">
    <property type="entry name" value="Heme-dependent peroxidases"/>
    <property type="match status" value="1"/>
</dbReference>
<dbReference type="GO" id="GO:0020037">
    <property type="term" value="F:heme binding"/>
    <property type="evidence" value="ECO:0007669"/>
    <property type="project" value="InterPro"/>
</dbReference>
<proteinExistence type="predicted"/>
<sequence length="351" mass="39941">MRELNPHWDGDTVFHEARKIVGAEMQHITYTHWMEHIIGRKGMKLLGEYQGYDAAIEPTISNVFATAAYRFGHSLINPILHRLNATFQPIAEGHLPLHKAFFSPWRIVQEGGIDPLLRGLFATPAKLKMPGQFLNTELTEKLFRAAHEVALDLASLNVQRGRDHALRGYTEWRKLCNLSVPENFDELSNDMTSSQIRDKLKQLYGHPGNVDIWVGGLLEDPVDGARVGPTFQCLLVEQFKRLRDGDRFWYENPSVFTREQLAQIKQVTLGRVLCDNGDAITDVTPDVFILPREQDPAFIPCDDLPYANLRIWTDCCTDCRNSGNFRRLSSLLAFVSDVRLSLLTSKIEIIL</sequence>
<dbReference type="GO" id="GO:0046872">
    <property type="term" value="F:metal ion binding"/>
    <property type="evidence" value="ECO:0007669"/>
    <property type="project" value="UniProtKB-KW"/>
</dbReference>
<feature type="binding site" description="axial binding residue" evidence="2">
    <location>
        <position position="73"/>
    </location>
    <ligand>
        <name>heme b</name>
        <dbReference type="ChEBI" id="CHEBI:60344"/>
    </ligand>
    <ligandPart>
        <name>Fe</name>
        <dbReference type="ChEBI" id="CHEBI:18248"/>
    </ligandPart>
</feature>
<dbReference type="Proteomes" id="UP001381693">
    <property type="component" value="Unassembled WGS sequence"/>
</dbReference>
<dbReference type="PANTHER" id="PTHR11475">
    <property type="entry name" value="OXIDASE/PEROXIDASE"/>
    <property type="match status" value="1"/>
</dbReference>
<dbReference type="GO" id="GO:0004601">
    <property type="term" value="F:peroxidase activity"/>
    <property type="evidence" value="ECO:0007669"/>
    <property type="project" value="UniProtKB-KW"/>
</dbReference>
<protein>
    <recommendedName>
        <fullName evidence="5">Thyroid peroxidase</fullName>
    </recommendedName>
</protein>
<evidence type="ECO:0000313" key="3">
    <source>
        <dbReference type="EMBL" id="KAK7077516.1"/>
    </source>
</evidence>
<keyword evidence="2" id="KW-0349">Heme</keyword>
<reference evidence="3 4" key="1">
    <citation type="submission" date="2023-11" db="EMBL/GenBank/DDBJ databases">
        <title>Halocaridina rubra genome assembly.</title>
        <authorList>
            <person name="Smith C."/>
        </authorList>
    </citation>
    <scope>NUCLEOTIDE SEQUENCE [LARGE SCALE GENOMIC DNA]</scope>
    <source>
        <strain evidence="3">EP-1</strain>
        <tissue evidence="3">Whole</tissue>
    </source>
</reference>
<dbReference type="GO" id="GO:0006979">
    <property type="term" value="P:response to oxidative stress"/>
    <property type="evidence" value="ECO:0007669"/>
    <property type="project" value="InterPro"/>
</dbReference>
<evidence type="ECO:0008006" key="5">
    <source>
        <dbReference type="Google" id="ProtNLM"/>
    </source>
</evidence>
<evidence type="ECO:0000313" key="4">
    <source>
        <dbReference type="Proteomes" id="UP001381693"/>
    </source>
</evidence>
<evidence type="ECO:0000256" key="2">
    <source>
        <dbReference type="PIRSR" id="PIRSR619791-2"/>
    </source>
</evidence>
<name>A0AAN8X781_HALRR</name>
<dbReference type="PROSITE" id="PS50292">
    <property type="entry name" value="PEROXIDASE_3"/>
    <property type="match status" value="1"/>
</dbReference>
<keyword evidence="1" id="KW-0560">Oxidoreductase</keyword>
<keyword evidence="4" id="KW-1185">Reference proteome</keyword>
<dbReference type="InterPro" id="IPR019791">
    <property type="entry name" value="Haem_peroxidase_animal"/>
</dbReference>
<dbReference type="Pfam" id="PF03098">
    <property type="entry name" value="An_peroxidase"/>
    <property type="match status" value="1"/>
</dbReference>
<dbReference type="PRINTS" id="PR00457">
    <property type="entry name" value="ANPEROXIDASE"/>
</dbReference>
<dbReference type="AlphaFoldDB" id="A0AAN8X781"/>
<gene>
    <name evidence="3" type="ORF">SK128_025714</name>
</gene>
<dbReference type="Gene3D" id="1.10.640.10">
    <property type="entry name" value="Haem peroxidase domain superfamily, animal type"/>
    <property type="match status" value="1"/>
</dbReference>
<dbReference type="GO" id="GO:0005615">
    <property type="term" value="C:extracellular space"/>
    <property type="evidence" value="ECO:0007669"/>
    <property type="project" value="TreeGrafter"/>
</dbReference>
<keyword evidence="1" id="KW-0575">Peroxidase</keyword>